<evidence type="ECO:0000256" key="1">
    <source>
        <dbReference type="SAM" id="MobiDB-lite"/>
    </source>
</evidence>
<dbReference type="InterPro" id="IPR003018">
    <property type="entry name" value="GAF"/>
</dbReference>
<organism evidence="3 4">
    <name type="scientific">Nakamurella leprariae</name>
    <dbReference type="NCBI Taxonomy" id="2803911"/>
    <lineage>
        <taxon>Bacteria</taxon>
        <taxon>Bacillati</taxon>
        <taxon>Actinomycetota</taxon>
        <taxon>Actinomycetes</taxon>
        <taxon>Nakamurellales</taxon>
        <taxon>Nakamurellaceae</taxon>
        <taxon>Nakamurella</taxon>
    </lineage>
</organism>
<keyword evidence="4" id="KW-1185">Reference proteome</keyword>
<dbReference type="InterPro" id="IPR029016">
    <property type="entry name" value="GAF-like_dom_sf"/>
</dbReference>
<protein>
    <submittedName>
        <fullName evidence="3">GAF domain-containing protein</fullName>
    </submittedName>
</protein>
<name>A0A938Y819_9ACTN</name>
<feature type="domain" description="GAF" evidence="2">
    <location>
        <begin position="15"/>
        <end position="66"/>
    </location>
</feature>
<proteinExistence type="predicted"/>
<reference evidence="3" key="1">
    <citation type="submission" date="2021-01" db="EMBL/GenBank/DDBJ databases">
        <title>YIM 132084 draft genome.</title>
        <authorList>
            <person name="An D."/>
        </authorList>
    </citation>
    <scope>NUCLEOTIDE SEQUENCE</scope>
    <source>
        <strain evidence="3">YIM 132084</strain>
    </source>
</reference>
<dbReference type="Pfam" id="PF01590">
    <property type="entry name" value="GAF"/>
    <property type="match status" value="1"/>
</dbReference>
<dbReference type="RefSeq" id="WP_205258621.1">
    <property type="nucleotide sequence ID" value="NZ_JAERWK010000001.1"/>
</dbReference>
<dbReference type="EMBL" id="JAERWK010000001">
    <property type="protein sequence ID" value="MBM9465662.1"/>
    <property type="molecule type" value="Genomic_DNA"/>
</dbReference>
<evidence type="ECO:0000313" key="4">
    <source>
        <dbReference type="Proteomes" id="UP000663792"/>
    </source>
</evidence>
<dbReference type="SUPFAM" id="SSF55781">
    <property type="entry name" value="GAF domain-like"/>
    <property type="match status" value="1"/>
</dbReference>
<feature type="compositionally biased region" description="Basic residues" evidence="1">
    <location>
        <begin position="126"/>
        <end position="144"/>
    </location>
</feature>
<gene>
    <name evidence="3" type="ORF">JL106_00010</name>
</gene>
<sequence length="144" mass="16112">MAVGPELLQRWPGYGSVAVDVGIHRVTAVPLLSRGQCWGVLDLYRRQPEPLDATQLERAQLLADVAVSFLVMAHDRQKARAAQHILANRLLHDELTGLPNRVLVHEFITHALTSAERHGTLGGGPVRRHRPFQGHQRHLRAPDR</sequence>
<evidence type="ECO:0000313" key="3">
    <source>
        <dbReference type="EMBL" id="MBM9465662.1"/>
    </source>
</evidence>
<comment type="caution">
    <text evidence="3">The sequence shown here is derived from an EMBL/GenBank/DDBJ whole genome shotgun (WGS) entry which is preliminary data.</text>
</comment>
<feature type="region of interest" description="Disordered" evidence="1">
    <location>
        <begin position="118"/>
        <end position="144"/>
    </location>
</feature>
<dbReference type="AlphaFoldDB" id="A0A938Y819"/>
<dbReference type="Gene3D" id="3.30.450.40">
    <property type="match status" value="1"/>
</dbReference>
<dbReference type="Proteomes" id="UP000663792">
    <property type="component" value="Unassembled WGS sequence"/>
</dbReference>
<evidence type="ECO:0000259" key="2">
    <source>
        <dbReference type="Pfam" id="PF01590"/>
    </source>
</evidence>
<accession>A0A938Y819</accession>